<protein>
    <recommendedName>
        <fullName evidence="1">Phytotoxin PcF domain-containing protein</fullName>
    </recommendedName>
</protein>
<reference evidence="2" key="1">
    <citation type="submission" date="2013-11" db="EMBL/GenBank/DDBJ databases">
        <title>The Genome Sequence of Phytophthora parasitica CHvinca01.</title>
        <authorList>
            <consortium name="The Broad Institute Genomics Platform"/>
            <person name="Russ C."/>
            <person name="Tyler B."/>
            <person name="Panabieres F."/>
            <person name="Shan W."/>
            <person name="Tripathy S."/>
            <person name="Grunwald N."/>
            <person name="Machado M."/>
            <person name="Johnson C.S."/>
            <person name="Arredondo F."/>
            <person name="Hong C."/>
            <person name="Coffey M."/>
            <person name="Young S.K."/>
            <person name="Zeng Q."/>
            <person name="Gargeya S."/>
            <person name="Fitzgerald M."/>
            <person name="Abouelleil A."/>
            <person name="Alvarado L."/>
            <person name="Chapman S.B."/>
            <person name="Gainer-Dewar J."/>
            <person name="Goldberg J."/>
            <person name="Griggs A."/>
            <person name="Gujja S."/>
            <person name="Hansen M."/>
            <person name="Howarth C."/>
            <person name="Imamovic A."/>
            <person name="Ireland A."/>
            <person name="Larimer J."/>
            <person name="McCowan C."/>
            <person name="Murphy C."/>
            <person name="Pearson M."/>
            <person name="Poon T.W."/>
            <person name="Priest M."/>
            <person name="Roberts A."/>
            <person name="Saif S."/>
            <person name="Shea T."/>
            <person name="Sykes S."/>
            <person name="Wortman J."/>
            <person name="Nusbaum C."/>
            <person name="Birren B."/>
        </authorList>
    </citation>
    <scope>NUCLEOTIDE SEQUENCE [LARGE SCALE GENOMIC DNA]</scope>
    <source>
        <strain evidence="2">CHvinca01</strain>
    </source>
</reference>
<dbReference type="Gene3D" id="6.10.140.540">
    <property type="match status" value="1"/>
</dbReference>
<organism evidence="2">
    <name type="scientific">Phytophthora nicotianae</name>
    <name type="common">Potato buckeye rot agent</name>
    <name type="synonym">Phytophthora parasitica</name>
    <dbReference type="NCBI Taxonomy" id="4792"/>
    <lineage>
        <taxon>Eukaryota</taxon>
        <taxon>Sar</taxon>
        <taxon>Stramenopiles</taxon>
        <taxon>Oomycota</taxon>
        <taxon>Peronosporomycetes</taxon>
        <taxon>Peronosporales</taxon>
        <taxon>Peronosporaceae</taxon>
        <taxon>Phytophthora</taxon>
    </lineage>
</organism>
<dbReference type="Pfam" id="PF09461">
    <property type="entry name" value="PcF"/>
    <property type="match status" value="1"/>
</dbReference>
<dbReference type="OrthoDB" id="110947at2759"/>
<evidence type="ECO:0000259" key="1">
    <source>
        <dbReference type="Pfam" id="PF09461"/>
    </source>
</evidence>
<dbReference type="VEuPathDB" id="FungiDB:PPTG_05820"/>
<evidence type="ECO:0000313" key="2">
    <source>
        <dbReference type="EMBL" id="ETL79772.1"/>
    </source>
</evidence>
<dbReference type="AlphaFoldDB" id="W2K3T3"/>
<dbReference type="InterPro" id="IPR018570">
    <property type="entry name" value="Phytotoxin_PcF"/>
</dbReference>
<sequence>MCDAQHTNAQRLQAIIDAGTAEVVQSAILLNTEHNFANTTNVMDLKTCLRVVLFAVVATAAAAEDPLYKPPPYCDLSTGCQPLYSEANLAVSKACRDEGNTGNDFHICCVEKCGVTFAPNSVTK</sequence>
<proteinExistence type="predicted"/>
<dbReference type="EMBL" id="KI682927">
    <property type="protein sequence ID" value="ETL79772.1"/>
    <property type="molecule type" value="Genomic_DNA"/>
</dbReference>
<feature type="domain" description="Phytotoxin PcF" evidence="1">
    <location>
        <begin position="71"/>
        <end position="115"/>
    </location>
</feature>
<dbReference type="Proteomes" id="UP000054423">
    <property type="component" value="Unassembled WGS sequence"/>
</dbReference>
<accession>W2K3T3</accession>
<gene>
    <name evidence="2" type="ORF">L917_19672</name>
</gene>
<name>W2K3T3_PHYNI</name>